<name>A0A9D4F9I4_DREPO</name>
<dbReference type="Proteomes" id="UP000828390">
    <property type="component" value="Unassembled WGS sequence"/>
</dbReference>
<accession>A0A9D4F9I4</accession>
<reference evidence="1" key="1">
    <citation type="journal article" date="2019" name="bioRxiv">
        <title>The Genome of the Zebra Mussel, Dreissena polymorpha: A Resource for Invasive Species Research.</title>
        <authorList>
            <person name="McCartney M.A."/>
            <person name="Auch B."/>
            <person name="Kono T."/>
            <person name="Mallez S."/>
            <person name="Zhang Y."/>
            <person name="Obille A."/>
            <person name="Becker A."/>
            <person name="Abrahante J.E."/>
            <person name="Garbe J."/>
            <person name="Badalamenti J.P."/>
            <person name="Herman A."/>
            <person name="Mangelson H."/>
            <person name="Liachko I."/>
            <person name="Sullivan S."/>
            <person name="Sone E.D."/>
            <person name="Koren S."/>
            <person name="Silverstein K.A.T."/>
            <person name="Beckman K.B."/>
            <person name="Gohl D.M."/>
        </authorList>
    </citation>
    <scope>NUCLEOTIDE SEQUENCE</scope>
    <source>
        <strain evidence="1">Duluth1</strain>
        <tissue evidence="1">Whole animal</tissue>
    </source>
</reference>
<protein>
    <submittedName>
        <fullName evidence="1">Uncharacterized protein</fullName>
    </submittedName>
</protein>
<reference evidence="1" key="2">
    <citation type="submission" date="2020-11" db="EMBL/GenBank/DDBJ databases">
        <authorList>
            <person name="McCartney M.A."/>
            <person name="Auch B."/>
            <person name="Kono T."/>
            <person name="Mallez S."/>
            <person name="Becker A."/>
            <person name="Gohl D.M."/>
            <person name="Silverstein K.A.T."/>
            <person name="Koren S."/>
            <person name="Bechman K.B."/>
            <person name="Herman A."/>
            <person name="Abrahante J.E."/>
            <person name="Garbe J."/>
        </authorList>
    </citation>
    <scope>NUCLEOTIDE SEQUENCE</scope>
    <source>
        <strain evidence="1">Duluth1</strain>
        <tissue evidence="1">Whole animal</tissue>
    </source>
</reference>
<comment type="caution">
    <text evidence="1">The sequence shown here is derived from an EMBL/GenBank/DDBJ whole genome shotgun (WGS) entry which is preliminary data.</text>
</comment>
<keyword evidence="2" id="KW-1185">Reference proteome</keyword>
<proteinExistence type="predicted"/>
<evidence type="ECO:0000313" key="1">
    <source>
        <dbReference type="EMBL" id="KAH3792506.1"/>
    </source>
</evidence>
<organism evidence="1 2">
    <name type="scientific">Dreissena polymorpha</name>
    <name type="common">Zebra mussel</name>
    <name type="synonym">Mytilus polymorpha</name>
    <dbReference type="NCBI Taxonomy" id="45954"/>
    <lineage>
        <taxon>Eukaryota</taxon>
        <taxon>Metazoa</taxon>
        <taxon>Spiralia</taxon>
        <taxon>Lophotrochozoa</taxon>
        <taxon>Mollusca</taxon>
        <taxon>Bivalvia</taxon>
        <taxon>Autobranchia</taxon>
        <taxon>Heteroconchia</taxon>
        <taxon>Euheterodonta</taxon>
        <taxon>Imparidentia</taxon>
        <taxon>Neoheterodontei</taxon>
        <taxon>Myida</taxon>
        <taxon>Dreissenoidea</taxon>
        <taxon>Dreissenidae</taxon>
        <taxon>Dreissena</taxon>
    </lineage>
</organism>
<dbReference type="AlphaFoldDB" id="A0A9D4F9I4"/>
<sequence>MLINGQDIIEILLKTSNNLNKHISTHTKQQTHLPLHSEKRHYYRAILRAEAGIEEGDEEVARITLGEPEPTQVQSPALP</sequence>
<gene>
    <name evidence="1" type="ORF">DPMN_146003</name>
</gene>
<evidence type="ECO:0000313" key="2">
    <source>
        <dbReference type="Proteomes" id="UP000828390"/>
    </source>
</evidence>
<dbReference type="EMBL" id="JAIWYP010000007">
    <property type="protein sequence ID" value="KAH3792506.1"/>
    <property type="molecule type" value="Genomic_DNA"/>
</dbReference>